<protein>
    <submittedName>
        <fullName evidence="3">DMT family transporter</fullName>
    </submittedName>
</protein>
<feature type="transmembrane region" description="Helical" evidence="1">
    <location>
        <begin position="62"/>
        <end position="82"/>
    </location>
</feature>
<reference evidence="3" key="1">
    <citation type="submission" date="2020-10" db="EMBL/GenBank/DDBJ databases">
        <authorList>
            <person name="Gilroy R."/>
        </authorList>
    </citation>
    <scope>NUCLEOTIDE SEQUENCE</scope>
    <source>
        <strain evidence="3">17213</strain>
    </source>
</reference>
<keyword evidence="1" id="KW-1133">Transmembrane helix</keyword>
<proteinExistence type="predicted"/>
<dbReference type="SUPFAM" id="SSF103481">
    <property type="entry name" value="Multidrug resistance efflux transporter EmrE"/>
    <property type="match status" value="2"/>
</dbReference>
<name>A0A9D9DAR0_9GAMM</name>
<reference evidence="3" key="2">
    <citation type="journal article" date="2021" name="PeerJ">
        <title>Extensive microbial diversity within the chicken gut microbiome revealed by metagenomics and culture.</title>
        <authorList>
            <person name="Gilroy R."/>
            <person name="Ravi A."/>
            <person name="Getino M."/>
            <person name="Pursley I."/>
            <person name="Horton D.L."/>
            <person name="Alikhan N.F."/>
            <person name="Baker D."/>
            <person name="Gharbi K."/>
            <person name="Hall N."/>
            <person name="Watson M."/>
            <person name="Adriaenssens E.M."/>
            <person name="Foster-Nyarko E."/>
            <person name="Jarju S."/>
            <person name="Secka A."/>
            <person name="Antonio M."/>
            <person name="Oren A."/>
            <person name="Chaudhuri R.R."/>
            <person name="La Ragione R."/>
            <person name="Hildebrand F."/>
            <person name="Pallen M.J."/>
        </authorList>
    </citation>
    <scope>NUCLEOTIDE SEQUENCE</scope>
    <source>
        <strain evidence="3">17213</strain>
    </source>
</reference>
<feature type="transmembrane region" description="Helical" evidence="1">
    <location>
        <begin position="140"/>
        <end position="158"/>
    </location>
</feature>
<dbReference type="InterPro" id="IPR037185">
    <property type="entry name" value="EmrE-like"/>
</dbReference>
<keyword evidence="1" id="KW-0472">Membrane</keyword>
<feature type="domain" description="EamA" evidence="2">
    <location>
        <begin position="4"/>
        <end position="132"/>
    </location>
</feature>
<feature type="transmembrane region" description="Helical" evidence="1">
    <location>
        <begin position="88"/>
        <end position="108"/>
    </location>
</feature>
<gene>
    <name evidence="3" type="ORF">IAB19_00930</name>
</gene>
<dbReference type="InterPro" id="IPR000620">
    <property type="entry name" value="EamA_dom"/>
</dbReference>
<feature type="transmembrane region" description="Helical" evidence="1">
    <location>
        <begin position="241"/>
        <end position="258"/>
    </location>
</feature>
<evidence type="ECO:0000259" key="2">
    <source>
        <dbReference type="Pfam" id="PF00892"/>
    </source>
</evidence>
<dbReference type="AlphaFoldDB" id="A0A9D9DAR0"/>
<organism evidence="3 4">
    <name type="scientific">Candidatus Avisuccinivibrio stercorigallinarum</name>
    <dbReference type="NCBI Taxonomy" id="2840704"/>
    <lineage>
        <taxon>Bacteria</taxon>
        <taxon>Pseudomonadati</taxon>
        <taxon>Pseudomonadota</taxon>
        <taxon>Gammaproteobacteria</taxon>
        <taxon>Aeromonadales</taxon>
        <taxon>Succinivibrionaceae</taxon>
        <taxon>Succinivibrionaceae incertae sedis</taxon>
        <taxon>Candidatus Avisuccinivibrio</taxon>
    </lineage>
</organism>
<dbReference type="EMBL" id="JADINH010000013">
    <property type="protein sequence ID" value="MBO8414933.1"/>
    <property type="molecule type" value="Genomic_DNA"/>
</dbReference>
<dbReference type="GO" id="GO:0016020">
    <property type="term" value="C:membrane"/>
    <property type="evidence" value="ECO:0007669"/>
    <property type="project" value="InterPro"/>
</dbReference>
<feature type="transmembrane region" description="Helical" evidence="1">
    <location>
        <begin position="170"/>
        <end position="188"/>
    </location>
</feature>
<evidence type="ECO:0000256" key="1">
    <source>
        <dbReference type="SAM" id="Phobius"/>
    </source>
</evidence>
<keyword evidence="1" id="KW-0812">Transmembrane</keyword>
<dbReference type="PANTHER" id="PTHR22911:SF79">
    <property type="entry name" value="MOBA-LIKE NTP TRANSFERASE DOMAIN-CONTAINING PROTEIN"/>
    <property type="match status" value="1"/>
</dbReference>
<dbReference type="Proteomes" id="UP000823631">
    <property type="component" value="Unassembled WGS sequence"/>
</dbReference>
<accession>A0A9D9DAR0</accession>
<feature type="transmembrane region" description="Helical" evidence="1">
    <location>
        <begin position="32"/>
        <end position="50"/>
    </location>
</feature>
<feature type="domain" description="EamA" evidence="2">
    <location>
        <begin position="140"/>
        <end position="278"/>
    </location>
</feature>
<feature type="transmembrane region" description="Helical" evidence="1">
    <location>
        <begin position="208"/>
        <end position="229"/>
    </location>
</feature>
<evidence type="ECO:0000313" key="3">
    <source>
        <dbReference type="EMBL" id="MBO8414933.1"/>
    </source>
</evidence>
<comment type="caution">
    <text evidence="3">The sequence shown here is derived from an EMBL/GenBank/DDBJ whole genome shotgun (WGS) entry which is preliminary data.</text>
</comment>
<evidence type="ECO:0000313" key="4">
    <source>
        <dbReference type="Proteomes" id="UP000823631"/>
    </source>
</evidence>
<dbReference type="Pfam" id="PF00892">
    <property type="entry name" value="EamA"/>
    <property type="match status" value="2"/>
</dbReference>
<feature type="transmembrane region" description="Helical" evidence="1">
    <location>
        <begin position="264"/>
        <end position="285"/>
    </location>
</feature>
<sequence>MGAALLLLHLSIVIAGFTGILGRLITLDAYALTLYRCILASLFLVLLLKLRGLSVRPCKSDLIYFAIGAVLAVHWMGFYGAIKLSNVSIGVVCLSAMAFSSAILEPFILKRRFKLSEFVFAGIGISGILLIFGFDAHFRAGIICGLVCAVLASLYTILNKKYAAKAPSRQRVVLFEIAGGACTLLFMLPGYLAFEGAGGLALSLPDLIWLLLLASVCTVGLNVLQVMVLKQVSAFTVNLSYNLEPVYSIVLAMIIFAENRELSAAFYAGLALIAASVLLQTLSVIRKN</sequence>
<feature type="transmembrane region" description="Helical" evidence="1">
    <location>
        <begin position="115"/>
        <end position="134"/>
    </location>
</feature>
<dbReference type="PANTHER" id="PTHR22911">
    <property type="entry name" value="ACYL-MALONYL CONDENSING ENZYME-RELATED"/>
    <property type="match status" value="1"/>
</dbReference>